<accession>B8J762</accession>
<feature type="transmembrane region" description="Helical" evidence="1">
    <location>
        <begin position="92"/>
        <end position="113"/>
    </location>
</feature>
<dbReference type="HOGENOM" id="CLU_747309_0_0_7"/>
<dbReference type="EMBL" id="CP001359">
    <property type="protein sequence ID" value="ACL65252.1"/>
    <property type="molecule type" value="Genomic_DNA"/>
</dbReference>
<keyword evidence="1" id="KW-0472">Membrane</keyword>
<evidence type="ECO:0000313" key="2">
    <source>
        <dbReference type="EMBL" id="ACL65252.1"/>
    </source>
</evidence>
<dbReference type="AlphaFoldDB" id="B8J762"/>
<evidence type="ECO:0000256" key="1">
    <source>
        <dbReference type="SAM" id="Phobius"/>
    </source>
</evidence>
<keyword evidence="1" id="KW-1133">Transmembrane helix</keyword>
<keyword evidence="1" id="KW-0812">Transmembrane</keyword>
<protein>
    <submittedName>
        <fullName evidence="2">Uncharacterized protein</fullName>
    </submittedName>
</protein>
<feature type="transmembrane region" description="Helical" evidence="1">
    <location>
        <begin position="63"/>
        <end position="85"/>
    </location>
</feature>
<sequence length="370" mass="41300">MPRCLEWGQERHQECSEWKDEGESSCSDWDENCCDWWPCSWGCKLITWVCVAWVWVSNWVCVGWTWITTAICLVWDVVTTIVNAIIVTLESILGWVLDAIALVVELIFEIPYLGRLIKWLWNLITAIAWILASLVDALWGLIGIRPEKKLRICTIILRDENGNQVAATPYVVNLLQHAVEILRREANIRVIRLAPFEYDSGLAGDETVSEDWVQVDGGNSEADTLDVPCNASGFGADLGLTGTKLDFMATTKCFFGDFRRVVGYGAPITCFVIRTVPGDGGGCGSFGCGLWITDYITVRNQPCGGEGPQINRRVAAHELGHSGNLWHLDAASNTTNLMGVPWDGSDPPTMTRLSTWQILLWRASKHVTYF</sequence>
<feature type="transmembrane region" description="Helical" evidence="1">
    <location>
        <begin position="119"/>
        <end position="142"/>
    </location>
</feature>
<proteinExistence type="predicted"/>
<name>B8J762_ANAD2</name>
<reference evidence="2" key="1">
    <citation type="submission" date="2009-01" db="EMBL/GenBank/DDBJ databases">
        <title>Complete sequence of Anaeromyxobacter dehalogenans 2CP-1.</title>
        <authorList>
            <consortium name="US DOE Joint Genome Institute"/>
            <person name="Lucas S."/>
            <person name="Copeland A."/>
            <person name="Lapidus A."/>
            <person name="Glavina del Rio T."/>
            <person name="Dalin E."/>
            <person name="Tice H."/>
            <person name="Bruce D."/>
            <person name="Goodwin L."/>
            <person name="Pitluck S."/>
            <person name="Saunders E."/>
            <person name="Brettin T."/>
            <person name="Detter J.C."/>
            <person name="Han C."/>
            <person name="Larimer F."/>
            <person name="Land M."/>
            <person name="Hauser L."/>
            <person name="Kyrpides N."/>
            <person name="Ovchinnikova G."/>
            <person name="Beliaev A.S."/>
            <person name="Richardson P."/>
        </authorList>
    </citation>
    <scope>NUCLEOTIDE SEQUENCE</scope>
    <source>
        <strain evidence="2">2CP-1</strain>
    </source>
</reference>
<gene>
    <name evidence="2" type="ordered locus">A2cp1_1910</name>
</gene>
<evidence type="ECO:0000313" key="3">
    <source>
        <dbReference type="Proteomes" id="UP000007089"/>
    </source>
</evidence>
<keyword evidence="3" id="KW-1185">Reference proteome</keyword>
<dbReference type="Proteomes" id="UP000007089">
    <property type="component" value="Chromosome"/>
</dbReference>
<organism evidence="2 3">
    <name type="scientific">Anaeromyxobacter dehalogenans (strain ATCC BAA-258 / DSM 21875 / 2CP-1)</name>
    <dbReference type="NCBI Taxonomy" id="455488"/>
    <lineage>
        <taxon>Bacteria</taxon>
        <taxon>Pseudomonadati</taxon>
        <taxon>Myxococcota</taxon>
        <taxon>Myxococcia</taxon>
        <taxon>Myxococcales</taxon>
        <taxon>Cystobacterineae</taxon>
        <taxon>Anaeromyxobacteraceae</taxon>
        <taxon>Anaeromyxobacter</taxon>
    </lineage>
</organism>
<dbReference type="KEGG" id="acp:A2cp1_1910"/>